<evidence type="ECO:0000313" key="3">
    <source>
        <dbReference type="Proteomes" id="UP001151518"/>
    </source>
</evidence>
<proteinExistence type="predicted"/>
<protein>
    <submittedName>
        <fullName evidence="2">Uncharacterized protein</fullName>
    </submittedName>
</protein>
<dbReference type="Proteomes" id="UP001151518">
    <property type="component" value="Unassembled WGS sequence"/>
</dbReference>
<comment type="caution">
    <text evidence="2">The sequence shown here is derived from an EMBL/GenBank/DDBJ whole genome shotgun (WGS) entry which is preliminary data.</text>
</comment>
<dbReference type="AlphaFoldDB" id="A0A9W8G8W4"/>
<dbReference type="OrthoDB" id="5573453at2759"/>
<gene>
    <name evidence="2" type="ORF">GGI25_002345</name>
</gene>
<evidence type="ECO:0000313" key="2">
    <source>
        <dbReference type="EMBL" id="KAJ2678360.1"/>
    </source>
</evidence>
<reference evidence="2" key="1">
    <citation type="submission" date="2022-07" db="EMBL/GenBank/DDBJ databases">
        <title>Phylogenomic reconstructions and comparative analyses of Kickxellomycotina fungi.</title>
        <authorList>
            <person name="Reynolds N.K."/>
            <person name="Stajich J.E."/>
            <person name="Barry K."/>
            <person name="Grigoriev I.V."/>
            <person name="Crous P."/>
            <person name="Smith M.E."/>
        </authorList>
    </citation>
    <scope>NUCLEOTIDE SEQUENCE</scope>
    <source>
        <strain evidence="2">NRRL 3115</strain>
    </source>
</reference>
<dbReference type="EMBL" id="JANBTW010000021">
    <property type="protein sequence ID" value="KAJ2678360.1"/>
    <property type="molecule type" value="Genomic_DNA"/>
</dbReference>
<organism evidence="2 3">
    <name type="scientific">Coemansia spiralis</name>
    <dbReference type="NCBI Taxonomy" id="417178"/>
    <lineage>
        <taxon>Eukaryota</taxon>
        <taxon>Fungi</taxon>
        <taxon>Fungi incertae sedis</taxon>
        <taxon>Zoopagomycota</taxon>
        <taxon>Kickxellomycotina</taxon>
        <taxon>Kickxellomycetes</taxon>
        <taxon>Kickxellales</taxon>
        <taxon>Kickxellaceae</taxon>
        <taxon>Coemansia</taxon>
    </lineage>
</organism>
<feature type="region of interest" description="Disordered" evidence="1">
    <location>
        <begin position="31"/>
        <end position="71"/>
    </location>
</feature>
<accession>A0A9W8G8W4</accession>
<sequence>MSNDNTFLPSMAAHVHYVPSNFEPAYNSRLVQQRQQAQAPTNAGAGFAFERKHVPKRGRSSEETETAGDMLRANELQRCTYHRTSIVPISAKRSKAVESQV</sequence>
<evidence type="ECO:0000256" key="1">
    <source>
        <dbReference type="SAM" id="MobiDB-lite"/>
    </source>
</evidence>
<name>A0A9W8G8W4_9FUNG</name>
<feature type="compositionally biased region" description="Polar residues" evidence="1">
    <location>
        <begin position="31"/>
        <end position="41"/>
    </location>
</feature>